<sequence length="188" mass="20608">MTCAVDRRMLSAGLTSLSCLVGDDDYDGLVVKLNELNASNRIKRELSFHADKPRRGRGKGLEAVLSTLKSRRVKKSTQDEETNNNSTNRADVTKPKSGSDSSGSSSRTGSATSSRSSSPLPEERSSSDVRNASQVKRKAVDNDLKLLKKLRHASPEQASELMSTFQCLSLFSLAKNDFLFILSFCFLL</sequence>
<name>A0A9C6X5D4_FRAOC</name>
<gene>
    <name evidence="3" type="primary">LOC113204913</name>
</gene>
<organism evidence="2 3">
    <name type="scientific">Frankliniella occidentalis</name>
    <name type="common">Western flower thrips</name>
    <name type="synonym">Euthrips occidentalis</name>
    <dbReference type="NCBI Taxonomy" id="133901"/>
    <lineage>
        <taxon>Eukaryota</taxon>
        <taxon>Metazoa</taxon>
        <taxon>Ecdysozoa</taxon>
        <taxon>Arthropoda</taxon>
        <taxon>Hexapoda</taxon>
        <taxon>Insecta</taxon>
        <taxon>Pterygota</taxon>
        <taxon>Neoptera</taxon>
        <taxon>Paraneoptera</taxon>
        <taxon>Thysanoptera</taxon>
        <taxon>Terebrantia</taxon>
        <taxon>Thripoidea</taxon>
        <taxon>Thripidae</taxon>
        <taxon>Frankliniella</taxon>
    </lineage>
</organism>
<feature type="region of interest" description="Disordered" evidence="1">
    <location>
        <begin position="49"/>
        <end position="135"/>
    </location>
</feature>
<dbReference type="KEGG" id="foc:113204913"/>
<protein>
    <submittedName>
        <fullName evidence="3">Uncharacterized protein LOC113204913</fullName>
    </submittedName>
</protein>
<evidence type="ECO:0000313" key="3">
    <source>
        <dbReference type="RefSeq" id="XP_052129526.1"/>
    </source>
</evidence>
<accession>A0A9C6X5D4</accession>
<keyword evidence="2" id="KW-1185">Reference proteome</keyword>
<evidence type="ECO:0000256" key="1">
    <source>
        <dbReference type="SAM" id="MobiDB-lite"/>
    </source>
</evidence>
<dbReference type="RefSeq" id="XP_052129526.1">
    <property type="nucleotide sequence ID" value="XM_052273566.1"/>
</dbReference>
<dbReference type="AlphaFoldDB" id="A0A9C6X5D4"/>
<feature type="compositionally biased region" description="Low complexity" evidence="1">
    <location>
        <begin position="98"/>
        <end position="120"/>
    </location>
</feature>
<dbReference type="PROSITE" id="PS51257">
    <property type="entry name" value="PROKAR_LIPOPROTEIN"/>
    <property type="match status" value="1"/>
</dbReference>
<reference evidence="3" key="1">
    <citation type="submission" date="2025-08" db="UniProtKB">
        <authorList>
            <consortium name="RefSeq"/>
        </authorList>
    </citation>
    <scope>IDENTIFICATION</scope>
    <source>
        <tissue evidence="3">Whole organism</tissue>
    </source>
</reference>
<dbReference type="GeneID" id="113204913"/>
<dbReference type="Proteomes" id="UP000504606">
    <property type="component" value="Unplaced"/>
</dbReference>
<proteinExistence type="predicted"/>
<evidence type="ECO:0000313" key="2">
    <source>
        <dbReference type="Proteomes" id="UP000504606"/>
    </source>
</evidence>